<dbReference type="Gene3D" id="3.90.1150.10">
    <property type="entry name" value="Aspartate Aminotransferase, domain 1"/>
    <property type="match status" value="1"/>
</dbReference>
<dbReference type="InterPro" id="IPR015421">
    <property type="entry name" value="PyrdxlP-dep_Trfase_major"/>
</dbReference>
<dbReference type="Pfam" id="PF01053">
    <property type="entry name" value="Cys_Met_Meta_PP"/>
    <property type="match status" value="1"/>
</dbReference>
<protein>
    <submittedName>
        <fullName evidence="4">Pyridoxal phosphate-dependent transferase</fullName>
    </submittedName>
</protein>
<keyword evidence="5" id="KW-1185">Reference proteome</keyword>
<accession>A0AAD4Q0B4</accession>
<dbReference type="InterPro" id="IPR015424">
    <property type="entry name" value="PyrdxlP-dep_Trfase"/>
</dbReference>
<dbReference type="GeneID" id="70243918"/>
<proteinExistence type="inferred from homology"/>
<comment type="cofactor">
    <cofactor evidence="1 3">
        <name>pyridoxal 5'-phosphate</name>
        <dbReference type="ChEBI" id="CHEBI:597326"/>
    </cofactor>
</comment>
<dbReference type="PANTHER" id="PTHR42699">
    <property type="match status" value="1"/>
</dbReference>
<dbReference type="InterPro" id="IPR051750">
    <property type="entry name" value="Trans-sulfuration_enzymes"/>
</dbReference>
<evidence type="ECO:0000256" key="2">
    <source>
        <dbReference type="ARBA" id="ARBA00022898"/>
    </source>
</evidence>
<dbReference type="Proteomes" id="UP001201262">
    <property type="component" value="Unassembled WGS sequence"/>
</dbReference>
<dbReference type="GO" id="GO:0019346">
    <property type="term" value="P:transsulfuration"/>
    <property type="evidence" value="ECO:0007669"/>
    <property type="project" value="InterPro"/>
</dbReference>
<keyword evidence="4" id="KW-0808">Transferase</keyword>
<dbReference type="PANTHER" id="PTHR42699:SF1">
    <property type="entry name" value="CYSTATHIONINE GAMMA-SYNTHASE-RELATED"/>
    <property type="match status" value="1"/>
</dbReference>
<comment type="similarity">
    <text evidence="3">Belongs to the trans-sulfuration enzymes family.</text>
</comment>
<dbReference type="Gene3D" id="3.40.640.10">
    <property type="entry name" value="Type I PLP-dependent aspartate aminotransferase-like (Major domain)"/>
    <property type="match status" value="1"/>
</dbReference>
<dbReference type="SUPFAM" id="SSF53383">
    <property type="entry name" value="PLP-dependent transferases"/>
    <property type="match status" value="1"/>
</dbReference>
<gene>
    <name evidence="4" type="ORF">BGW36DRAFT_355303</name>
</gene>
<dbReference type="AlphaFoldDB" id="A0AAD4Q0B4"/>
<organism evidence="4 5">
    <name type="scientific">Talaromyces proteolyticus</name>
    <dbReference type="NCBI Taxonomy" id="1131652"/>
    <lineage>
        <taxon>Eukaryota</taxon>
        <taxon>Fungi</taxon>
        <taxon>Dikarya</taxon>
        <taxon>Ascomycota</taxon>
        <taxon>Pezizomycotina</taxon>
        <taxon>Eurotiomycetes</taxon>
        <taxon>Eurotiomycetidae</taxon>
        <taxon>Eurotiales</taxon>
        <taxon>Trichocomaceae</taxon>
        <taxon>Talaromyces</taxon>
        <taxon>Talaromyces sect. Bacilispori</taxon>
    </lineage>
</organism>
<dbReference type="RefSeq" id="XP_046076926.1">
    <property type="nucleotide sequence ID" value="XM_046213631.1"/>
</dbReference>
<evidence type="ECO:0000256" key="3">
    <source>
        <dbReference type="RuleBase" id="RU362118"/>
    </source>
</evidence>
<dbReference type="GO" id="GO:0030170">
    <property type="term" value="F:pyridoxal phosphate binding"/>
    <property type="evidence" value="ECO:0007669"/>
    <property type="project" value="InterPro"/>
</dbReference>
<evidence type="ECO:0000313" key="4">
    <source>
        <dbReference type="EMBL" id="KAH8703908.1"/>
    </source>
</evidence>
<evidence type="ECO:0000256" key="1">
    <source>
        <dbReference type="ARBA" id="ARBA00001933"/>
    </source>
</evidence>
<dbReference type="InterPro" id="IPR000277">
    <property type="entry name" value="Cys/Met-Metab_PyrdxlP-dep_enz"/>
</dbReference>
<dbReference type="InterPro" id="IPR015422">
    <property type="entry name" value="PyrdxlP-dep_Trfase_small"/>
</dbReference>
<dbReference type="EMBL" id="JAJTJA010000002">
    <property type="protein sequence ID" value="KAH8703908.1"/>
    <property type="molecule type" value="Genomic_DNA"/>
</dbReference>
<evidence type="ECO:0000313" key="5">
    <source>
        <dbReference type="Proteomes" id="UP001201262"/>
    </source>
</evidence>
<dbReference type="GO" id="GO:0003962">
    <property type="term" value="F:cystathionine gamma-synthase activity"/>
    <property type="evidence" value="ECO:0007669"/>
    <property type="project" value="TreeGrafter"/>
</dbReference>
<keyword evidence="2 3" id="KW-0663">Pyridoxal phosphate</keyword>
<sequence>MSLPKSTTEVPLTEITEAVNQDEERCPSLERRRLIDELVKKLDLPQGYTGLLNIDPMLLGEVKEFVLNNLSKHTNLDASDIVFRVIDIYCVRLYGLFFHSSKSHVIVSHWHHTGLGISRRLAEYLTPHVSDALPFDSYDDTIIIDDHLLQKPTYLLEAPPSLVIKERIISLLKRVPASKAPATSISPIRALTGDRIVPSSSTNDVYLFPTGTAAQYRFHQYLSNSNYHEYSSVAFGKVSRGVLDILRRNGNRDKHFPQGDDKDLLNLEEFCKSEAAADRRVQALYAEFPSASSLISARLENLRKLADKYEFVFVISDLFGSFANVDIMATADVLLTSLTGSFSGYTDVTGGSLVLNADSRAAYRKLKPLMQRSWHNELFAGDAVVLANNSHNYLHRSAILNQNAESVASFLQSKVHDSKTSVMKVNYPKFSEARSSHEMYMRDQTGRLDPGYGWFLTLDLAGADHAVAFYESLRGRFGVHVNTGVVYVALCDETEFEYPYEKGTEDQGRGGNRICIVIGMENIDELVDSFKQALDVADTIKTANKLAI</sequence>
<name>A0AAD4Q0B4_9EURO</name>
<comment type="caution">
    <text evidence="4">The sequence shown here is derived from an EMBL/GenBank/DDBJ whole genome shotgun (WGS) entry which is preliminary data.</text>
</comment>
<reference evidence="4" key="1">
    <citation type="submission" date="2021-12" db="EMBL/GenBank/DDBJ databases">
        <title>Convergent genome expansion in fungi linked to evolution of root-endophyte symbiosis.</title>
        <authorList>
            <consortium name="DOE Joint Genome Institute"/>
            <person name="Ke Y.-H."/>
            <person name="Bonito G."/>
            <person name="Liao H.-L."/>
            <person name="Looney B."/>
            <person name="Rojas-Flechas A."/>
            <person name="Nash J."/>
            <person name="Hameed K."/>
            <person name="Schadt C."/>
            <person name="Martin F."/>
            <person name="Crous P.W."/>
            <person name="Miettinen O."/>
            <person name="Magnuson J.K."/>
            <person name="Labbe J."/>
            <person name="Jacobson D."/>
            <person name="Doktycz M.J."/>
            <person name="Veneault-Fourrey C."/>
            <person name="Kuo A."/>
            <person name="Mondo S."/>
            <person name="Calhoun S."/>
            <person name="Riley R."/>
            <person name="Ohm R."/>
            <person name="LaButti K."/>
            <person name="Andreopoulos B."/>
            <person name="Pangilinan J."/>
            <person name="Nolan M."/>
            <person name="Tritt A."/>
            <person name="Clum A."/>
            <person name="Lipzen A."/>
            <person name="Daum C."/>
            <person name="Barry K."/>
            <person name="Grigoriev I.V."/>
            <person name="Vilgalys R."/>
        </authorList>
    </citation>
    <scope>NUCLEOTIDE SEQUENCE</scope>
    <source>
        <strain evidence="4">PMI_201</strain>
    </source>
</reference>